<feature type="transmembrane region" description="Helical" evidence="6">
    <location>
        <begin position="40"/>
        <end position="59"/>
    </location>
</feature>
<dbReference type="Proteomes" id="UP000245938">
    <property type="component" value="Unassembled WGS sequence"/>
</dbReference>
<name>A0A2U3AK35_9BACL</name>
<evidence type="ECO:0000313" key="8">
    <source>
        <dbReference type="Proteomes" id="UP000245938"/>
    </source>
</evidence>
<evidence type="ECO:0000313" key="7">
    <source>
        <dbReference type="EMBL" id="PWI24900.1"/>
    </source>
</evidence>
<dbReference type="PROSITE" id="PS00428">
    <property type="entry name" value="FTSW_RODA_SPOVE"/>
    <property type="match status" value="1"/>
</dbReference>
<dbReference type="GO" id="GO:0015648">
    <property type="term" value="F:lipid-linked peptidoglycan transporter activity"/>
    <property type="evidence" value="ECO:0007669"/>
    <property type="project" value="TreeGrafter"/>
</dbReference>
<evidence type="ECO:0000256" key="4">
    <source>
        <dbReference type="ARBA" id="ARBA00022989"/>
    </source>
</evidence>
<comment type="subcellular location">
    <subcellularLocation>
        <location evidence="1">Membrane</location>
        <topology evidence="1">Multi-pass membrane protein</topology>
    </subcellularLocation>
</comment>
<sequence>MKIKVDGKIIAILVILCIISCTFIYTAVDGSTQYDNPKSYIVKQAAFFLLGLFMMIVLSQIDISKFKNIAWGVYIFIFAALLFLIVAPESIARPINKAKSWFQLPGIGTFQPSEFMKFAFVILTAHIIVKHTERYPIKSIKMDFLLIGKILLLVLPPTLIVYRQPDTGMIMLYFAMIFPMLFFSKISKKILLPVLALPVSIVAVIAYIYIFMNDFFQKNILTLLSGHQQSRIRGWLDPFNYGDSAYQTMKGILAIGSGQETGKGLGNNNVYIPEKHTDFIFSNIAEEIGFVGASFVLVILFLLIFRFVQISLANKSQYTTLITAGIISLLTFQVFQNVGMTMGLLPVTGVTLPFLSYGGSSLLSNLLLVGIMGAIQNENGDYMFTTKDD</sequence>
<keyword evidence="5 6" id="KW-0472">Membrane</keyword>
<feature type="transmembrane region" description="Helical" evidence="6">
    <location>
        <begin position="355"/>
        <end position="375"/>
    </location>
</feature>
<reference evidence="7 8" key="1">
    <citation type="submission" date="2018-05" db="EMBL/GenBank/DDBJ databases">
        <title>Kurthia sibirica genome sequence.</title>
        <authorList>
            <person name="Maclea K.S."/>
            <person name="Goen A.E."/>
        </authorList>
    </citation>
    <scope>NUCLEOTIDE SEQUENCE [LARGE SCALE GENOMIC DNA]</scope>
    <source>
        <strain evidence="7 8">ATCC 49154</strain>
    </source>
</reference>
<feature type="transmembrane region" description="Helical" evidence="6">
    <location>
        <begin position="9"/>
        <end position="28"/>
    </location>
</feature>
<keyword evidence="7" id="KW-0131">Cell cycle</keyword>
<keyword evidence="4 6" id="KW-1133">Transmembrane helix</keyword>
<feature type="transmembrane region" description="Helical" evidence="6">
    <location>
        <begin position="144"/>
        <end position="162"/>
    </location>
</feature>
<dbReference type="GO" id="GO:0032153">
    <property type="term" value="C:cell division site"/>
    <property type="evidence" value="ECO:0007669"/>
    <property type="project" value="TreeGrafter"/>
</dbReference>
<evidence type="ECO:0000256" key="5">
    <source>
        <dbReference type="ARBA" id="ARBA00023136"/>
    </source>
</evidence>
<comment type="caution">
    <text evidence="7">The sequence shown here is derived from an EMBL/GenBank/DDBJ whole genome shotgun (WGS) entry which is preliminary data.</text>
</comment>
<keyword evidence="7" id="KW-0132">Cell division</keyword>
<evidence type="ECO:0000256" key="3">
    <source>
        <dbReference type="ARBA" id="ARBA00022960"/>
    </source>
</evidence>
<evidence type="ECO:0000256" key="2">
    <source>
        <dbReference type="ARBA" id="ARBA00022692"/>
    </source>
</evidence>
<dbReference type="RefSeq" id="WP_109306443.1">
    <property type="nucleotide sequence ID" value="NZ_BJUF01000005.1"/>
</dbReference>
<keyword evidence="8" id="KW-1185">Reference proteome</keyword>
<feature type="transmembrane region" description="Helical" evidence="6">
    <location>
        <begin position="71"/>
        <end position="95"/>
    </location>
</feature>
<feature type="transmembrane region" description="Helical" evidence="6">
    <location>
        <begin position="317"/>
        <end position="335"/>
    </location>
</feature>
<feature type="transmembrane region" description="Helical" evidence="6">
    <location>
        <begin position="190"/>
        <end position="212"/>
    </location>
</feature>
<dbReference type="InterPro" id="IPR018365">
    <property type="entry name" value="Cell_cycle_FtsW-rel_CS"/>
</dbReference>
<dbReference type="EMBL" id="QFVR01000014">
    <property type="protein sequence ID" value="PWI24900.1"/>
    <property type="molecule type" value="Genomic_DNA"/>
</dbReference>
<keyword evidence="2 6" id="KW-0812">Transmembrane</keyword>
<dbReference type="AlphaFoldDB" id="A0A2U3AK35"/>
<gene>
    <name evidence="7" type="ORF">DEX24_10830</name>
</gene>
<dbReference type="Pfam" id="PF01098">
    <property type="entry name" value="FTSW_RODA_SPOVE"/>
    <property type="match status" value="1"/>
</dbReference>
<dbReference type="GO" id="GO:0051301">
    <property type="term" value="P:cell division"/>
    <property type="evidence" value="ECO:0007669"/>
    <property type="project" value="UniProtKB-KW"/>
</dbReference>
<dbReference type="InterPro" id="IPR001182">
    <property type="entry name" value="FtsW/RodA"/>
</dbReference>
<accession>A0A2U3AK35</accession>
<evidence type="ECO:0000256" key="1">
    <source>
        <dbReference type="ARBA" id="ARBA00004141"/>
    </source>
</evidence>
<protein>
    <submittedName>
        <fullName evidence="7">Cell division protein FtsW</fullName>
    </submittedName>
</protein>
<dbReference type="GO" id="GO:0008360">
    <property type="term" value="P:regulation of cell shape"/>
    <property type="evidence" value="ECO:0007669"/>
    <property type="project" value="UniProtKB-KW"/>
</dbReference>
<feature type="transmembrane region" description="Helical" evidence="6">
    <location>
        <begin position="115"/>
        <end position="132"/>
    </location>
</feature>
<evidence type="ECO:0000256" key="6">
    <source>
        <dbReference type="SAM" id="Phobius"/>
    </source>
</evidence>
<dbReference type="PANTHER" id="PTHR30474:SF1">
    <property type="entry name" value="PEPTIDOGLYCAN GLYCOSYLTRANSFERASE MRDB"/>
    <property type="match status" value="1"/>
</dbReference>
<dbReference type="GO" id="GO:0005886">
    <property type="term" value="C:plasma membrane"/>
    <property type="evidence" value="ECO:0007669"/>
    <property type="project" value="TreeGrafter"/>
</dbReference>
<dbReference type="OrthoDB" id="9768187at2"/>
<proteinExistence type="predicted"/>
<dbReference type="PANTHER" id="PTHR30474">
    <property type="entry name" value="CELL CYCLE PROTEIN"/>
    <property type="match status" value="1"/>
</dbReference>
<feature type="transmembrane region" description="Helical" evidence="6">
    <location>
        <begin position="288"/>
        <end position="305"/>
    </location>
</feature>
<keyword evidence="3" id="KW-0133">Cell shape</keyword>
<organism evidence="7 8">
    <name type="scientific">Kurthia sibirica</name>
    <dbReference type="NCBI Taxonomy" id="202750"/>
    <lineage>
        <taxon>Bacteria</taxon>
        <taxon>Bacillati</taxon>
        <taxon>Bacillota</taxon>
        <taxon>Bacilli</taxon>
        <taxon>Bacillales</taxon>
        <taxon>Caryophanaceae</taxon>
        <taxon>Kurthia</taxon>
    </lineage>
</organism>
<feature type="transmembrane region" description="Helical" evidence="6">
    <location>
        <begin position="168"/>
        <end position="183"/>
    </location>
</feature>